<keyword evidence="2" id="KW-1185">Reference proteome</keyword>
<dbReference type="AlphaFoldDB" id="A0A853DM95"/>
<protein>
    <submittedName>
        <fullName evidence="1">Uncharacterized protein</fullName>
    </submittedName>
</protein>
<proteinExistence type="predicted"/>
<dbReference type="EMBL" id="JACCFW010000001">
    <property type="protein sequence ID" value="NYJ76114.1"/>
    <property type="molecule type" value="Genomic_DNA"/>
</dbReference>
<dbReference type="Proteomes" id="UP000571817">
    <property type="component" value="Unassembled WGS sequence"/>
</dbReference>
<gene>
    <name evidence="1" type="ORF">HNR15_003077</name>
</gene>
<organism evidence="1 2">
    <name type="scientific">Allobranchiibius huperziae</name>
    <dbReference type="NCBI Taxonomy" id="1874116"/>
    <lineage>
        <taxon>Bacteria</taxon>
        <taxon>Bacillati</taxon>
        <taxon>Actinomycetota</taxon>
        <taxon>Actinomycetes</taxon>
        <taxon>Micrococcales</taxon>
        <taxon>Dermacoccaceae</taxon>
        <taxon>Allobranchiibius</taxon>
    </lineage>
</organism>
<sequence>MTRVMELWPQIAREMEELLRADGYAALADQVPTLEFAQMCGCGDSFCDTFFTVPRPDGAWEPHTWTIDLEPSWAGYLLIHVQQTSPERIIEVEVLYRDGLS</sequence>
<comment type="caution">
    <text evidence="1">The sequence shown here is derived from an EMBL/GenBank/DDBJ whole genome shotgun (WGS) entry which is preliminary data.</text>
</comment>
<evidence type="ECO:0000313" key="2">
    <source>
        <dbReference type="Proteomes" id="UP000571817"/>
    </source>
</evidence>
<reference evidence="1 2" key="1">
    <citation type="submission" date="2020-07" db="EMBL/GenBank/DDBJ databases">
        <title>Sequencing the genomes of 1000 actinobacteria strains.</title>
        <authorList>
            <person name="Klenk H.-P."/>
        </authorList>
    </citation>
    <scope>NUCLEOTIDE SEQUENCE [LARGE SCALE GENOMIC DNA]</scope>
    <source>
        <strain evidence="1 2">DSM 29531</strain>
    </source>
</reference>
<accession>A0A853DM95</accession>
<dbReference type="RefSeq" id="WP_179483208.1">
    <property type="nucleotide sequence ID" value="NZ_JACCFW010000001.1"/>
</dbReference>
<name>A0A853DM95_9MICO</name>
<evidence type="ECO:0000313" key="1">
    <source>
        <dbReference type="EMBL" id="NYJ76114.1"/>
    </source>
</evidence>